<accession>A0A914WQR8</accession>
<evidence type="ECO:0000256" key="1">
    <source>
        <dbReference type="SAM" id="MobiDB-lite"/>
    </source>
</evidence>
<protein>
    <submittedName>
        <fullName evidence="3">Uncharacterized protein</fullName>
    </submittedName>
</protein>
<feature type="region of interest" description="Disordered" evidence="1">
    <location>
        <begin position="153"/>
        <end position="210"/>
    </location>
</feature>
<evidence type="ECO:0000313" key="3">
    <source>
        <dbReference type="WBParaSite" id="PSAMB.scaffold4930size13128.g25551.t1"/>
    </source>
</evidence>
<organism evidence="2 3">
    <name type="scientific">Plectus sambesii</name>
    <dbReference type="NCBI Taxonomy" id="2011161"/>
    <lineage>
        <taxon>Eukaryota</taxon>
        <taxon>Metazoa</taxon>
        <taxon>Ecdysozoa</taxon>
        <taxon>Nematoda</taxon>
        <taxon>Chromadorea</taxon>
        <taxon>Plectida</taxon>
        <taxon>Plectina</taxon>
        <taxon>Plectoidea</taxon>
        <taxon>Plectidae</taxon>
        <taxon>Plectus</taxon>
    </lineage>
</organism>
<evidence type="ECO:0000313" key="2">
    <source>
        <dbReference type="Proteomes" id="UP000887566"/>
    </source>
</evidence>
<keyword evidence="2" id="KW-1185">Reference proteome</keyword>
<sequence length="210" mass="23180">MVLLSGCLEDSMSETRKSLSEAHASLFEARLKPGKMRNGAGQTSERPASRWLQGKNIRDLSKATAEDAVKDPTPNDSCNAITAVNTQSTAPALYRTRSVDSLTSFDESDSDAAQNVYRGNQCCAVQQMPTQGNEEEKRNDIKAWPGIAKKKEMKNEEMCNDKKRRSQKIRDAGRTSKTTTLEGLYNPTVESAKMKMAPQQKKEAASERAS</sequence>
<proteinExistence type="predicted"/>
<dbReference type="Proteomes" id="UP000887566">
    <property type="component" value="Unplaced"/>
</dbReference>
<dbReference type="WBParaSite" id="PSAMB.scaffold4930size13128.g25551.t1">
    <property type="protein sequence ID" value="PSAMB.scaffold4930size13128.g25551.t1"/>
    <property type="gene ID" value="PSAMB.scaffold4930size13128.g25551"/>
</dbReference>
<name>A0A914WQR8_9BILA</name>
<dbReference type="AlphaFoldDB" id="A0A914WQR8"/>
<feature type="compositionally biased region" description="Basic and acidic residues" evidence="1">
    <location>
        <begin position="200"/>
        <end position="210"/>
    </location>
</feature>
<reference evidence="3" key="1">
    <citation type="submission" date="2022-11" db="UniProtKB">
        <authorList>
            <consortium name="WormBaseParasite"/>
        </authorList>
    </citation>
    <scope>IDENTIFICATION</scope>
</reference>